<dbReference type="PANTHER" id="PTHR30595:SF6">
    <property type="entry name" value="SCHLAFEN ALBA-2 DOMAIN-CONTAINING PROTEIN"/>
    <property type="match status" value="1"/>
</dbReference>
<dbReference type="Gene3D" id="3.30.950.30">
    <property type="entry name" value="Schlafen, AAA domain"/>
    <property type="match status" value="1"/>
</dbReference>
<organism evidence="2 3">
    <name type="scientific">Clostridium innocuum</name>
    <dbReference type="NCBI Taxonomy" id="1522"/>
    <lineage>
        <taxon>Bacteria</taxon>
        <taxon>Bacillati</taxon>
        <taxon>Bacillota</taxon>
        <taxon>Clostridia</taxon>
        <taxon>Eubacteriales</taxon>
        <taxon>Clostridiaceae</taxon>
        <taxon>Clostridium</taxon>
    </lineage>
</organism>
<dbReference type="EMBL" id="JAKTMA010000005">
    <property type="protein sequence ID" value="MCR0231933.1"/>
    <property type="molecule type" value="Genomic_DNA"/>
</dbReference>
<evidence type="ECO:0000313" key="2">
    <source>
        <dbReference type="EMBL" id="MCR0231933.1"/>
    </source>
</evidence>
<dbReference type="Pfam" id="PF04326">
    <property type="entry name" value="SLFN_AlbA_2"/>
    <property type="match status" value="1"/>
</dbReference>
<accession>A0AAP2UL42</accession>
<dbReference type="Pfam" id="PF13749">
    <property type="entry name" value="HATPase_c_4"/>
    <property type="match status" value="1"/>
</dbReference>
<protein>
    <submittedName>
        <fullName evidence="2">DNA binding domain-containing protein</fullName>
    </submittedName>
</protein>
<gene>
    <name evidence="2" type="ORF">MKC95_04025</name>
</gene>
<proteinExistence type="predicted"/>
<dbReference type="InterPro" id="IPR038475">
    <property type="entry name" value="RecG_C_sf"/>
</dbReference>
<dbReference type="AlphaFoldDB" id="A0AAP2UL42"/>
<dbReference type="PANTHER" id="PTHR30595">
    <property type="entry name" value="GLPR-RELATED TRANSCRIPTIONAL REPRESSOR"/>
    <property type="match status" value="1"/>
</dbReference>
<sequence length="496" mass="56978">MLSEKELLNILDNKEKVNVEFKEAKRGVPKSIYETYYSFANTNGGMIILGVKEIKTGTAVNYEISGVENANSIISDFWNTINSGKVNRNILKDADVYSLTVQGLELVILHIPRALYNQKPIYIGSNPYAGTFKRNFEGDYRCTKESVNSMIRDSFQNAGDNEILEWLNIGDLDKNTIAVYRTRFRNNNEGHIYEELSDKDFLTKMGAYRFDKKRNIEGVTSAGVLMFGKTETFNEIYHNVNLDYRDETNLFGDMRWSDRIIENGLWEKNLYNFITKVYPKLISEFPVPFQMKDSLQRNDETKLQVAAREALVNSVIHADFKEESCSILVIKKDNYISYSNPGLLRIPIEQIYQGGVSVPRNITLQKLFRFIGFGESAGSGYDKILAPSRAEGFQVPELYENQDMRITNLKLWIVKKEHGALSGALEKPNHILNEKEQIVLNVIREFPNLNRKKIFEKTKIPLTSLDRYLDKLIALDLIQKKGSRKTVSYNVKNTDI</sequence>
<dbReference type="InterPro" id="IPR007421">
    <property type="entry name" value="Schlafen_AlbA_2_dom"/>
</dbReference>
<comment type="caution">
    <text evidence="2">The sequence shown here is derived from an EMBL/GenBank/DDBJ whole genome shotgun (WGS) entry which is preliminary data.</text>
</comment>
<dbReference type="Gene3D" id="3.30.565.60">
    <property type="match status" value="1"/>
</dbReference>
<reference evidence="2" key="1">
    <citation type="journal article" date="2022" name="Clin. Infect. Dis.">
        <title>Association between Clostridium innocuum and antibiotic-associated diarrhea in adults and children: A cross-sectional study and comparative genomics analysis.</title>
        <authorList>
            <person name="Cherny K.E."/>
            <person name="Muscat E.B."/>
            <person name="Balaji A."/>
            <person name="Mukherjee J."/>
            <person name="Ozer E.A."/>
            <person name="Angarone M.P."/>
            <person name="Hauser A.R."/>
            <person name="Sichel J.S."/>
            <person name="Amponsah E."/>
            <person name="Kociolek L.K."/>
        </authorList>
    </citation>
    <scope>NUCLEOTIDE SEQUENCE</scope>
    <source>
        <strain evidence="2">NU1-AC-029v</strain>
    </source>
</reference>
<feature type="domain" description="Schlafen AlbA-2" evidence="1">
    <location>
        <begin position="16"/>
        <end position="118"/>
    </location>
</feature>
<dbReference type="Proteomes" id="UP001203972">
    <property type="component" value="Unassembled WGS sequence"/>
</dbReference>
<name>A0AAP2UL42_CLOIN</name>
<dbReference type="RefSeq" id="WP_008816348.1">
    <property type="nucleotide sequence ID" value="NZ_CABKQS010000001.1"/>
</dbReference>
<evidence type="ECO:0000313" key="3">
    <source>
        <dbReference type="Proteomes" id="UP001203972"/>
    </source>
</evidence>
<dbReference type="InterPro" id="IPR038461">
    <property type="entry name" value="Schlafen_AlbA_2_dom_sf"/>
</dbReference>
<evidence type="ECO:0000259" key="1">
    <source>
        <dbReference type="Pfam" id="PF04326"/>
    </source>
</evidence>